<dbReference type="Proteomes" id="UP000199159">
    <property type="component" value="Unassembled WGS sequence"/>
</dbReference>
<feature type="transmembrane region" description="Helical" evidence="1">
    <location>
        <begin position="95"/>
        <end position="114"/>
    </location>
</feature>
<organism evidence="2 3">
    <name type="scientific">Litchfieldia salsa</name>
    <dbReference type="NCBI Taxonomy" id="930152"/>
    <lineage>
        <taxon>Bacteria</taxon>
        <taxon>Bacillati</taxon>
        <taxon>Bacillota</taxon>
        <taxon>Bacilli</taxon>
        <taxon>Bacillales</taxon>
        <taxon>Bacillaceae</taxon>
        <taxon>Litchfieldia</taxon>
    </lineage>
</organism>
<evidence type="ECO:0000313" key="3">
    <source>
        <dbReference type="Proteomes" id="UP000199159"/>
    </source>
</evidence>
<keyword evidence="1" id="KW-0812">Transmembrane</keyword>
<dbReference type="OrthoDB" id="1683771at2"/>
<keyword evidence="1" id="KW-0472">Membrane</keyword>
<accession>A0A1H0PSU6</accession>
<gene>
    <name evidence="2" type="ORF">SAMN05216565_101455</name>
</gene>
<feature type="transmembrane region" description="Helical" evidence="1">
    <location>
        <begin position="126"/>
        <end position="148"/>
    </location>
</feature>
<protein>
    <submittedName>
        <fullName evidence="2">Uncharacterized protein</fullName>
    </submittedName>
</protein>
<evidence type="ECO:0000313" key="2">
    <source>
        <dbReference type="EMBL" id="SDP08221.1"/>
    </source>
</evidence>
<proteinExistence type="predicted"/>
<sequence>MTSTKHKIFNLLLVFIPWLTVLFIGKKSLKRYSLSSIIIGIYEILSHVQGRKKKYWKFYDKPKNFLRDELPFDIGPYVPASMWILKYTYGNFKKFVLVNGIFDAIFAFLFIPFLEKIKILRLHRLNYLQFFFYIHYKAYLLYGVQYIVEKVKGSNSLDKRFGS</sequence>
<evidence type="ECO:0000256" key="1">
    <source>
        <dbReference type="SAM" id="Phobius"/>
    </source>
</evidence>
<keyword evidence="3" id="KW-1185">Reference proteome</keyword>
<dbReference type="RefSeq" id="WP_090849489.1">
    <property type="nucleotide sequence ID" value="NZ_FNJU01000001.1"/>
</dbReference>
<reference evidence="3" key="1">
    <citation type="submission" date="2016-10" db="EMBL/GenBank/DDBJ databases">
        <authorList>
            <person name="Varghese N."/>
            <person name="Submissions S."/>
        </authorList>
    </citation>
    <scope>NUCLEOTIDE SEQUENCE [LARGE SCALE GENOMIC DNA]</scope>
    <source>
        <strain evidence="3">IBRC-M10078</strain>
    </source>
</reference>
<feature type="transmembrane region" description="Helical" evidence="1">
    <location>
        <begin position="7"/>
        <end position="25"/>
    </location>
</feature>
<dbReference type="AlphaFoldDB" id="A0A1H0PSU6"/>
<name>A0A1H0PSU6_9BACI</name>
<dbReference type="STRING" id="930152.SAMN05216565_101455"/>
<dbReference type="EMBL" id="FNJU01000001">
    <property type="protein sequence ID" value="SDP08221.1"/>
    <property type="molecule type" value="Genomic_DNA"/>
</dbReference>
<keyword evidence="1" id="KW-1133">Transmembrane helix</keyword>